<evidence type="ECO:0000313" key="2">
    <source>
        <dbReference type="Proteomes" id="UP001249020"/>
    </source>
</evidence>
<proteinExistence type="predicted"/>
<protein>
    <submittedName>
        <fullName evidence="1">Uncharacterized protein</fullName>
    </submittedName>
</protein>
<evidence type="ECO:0000313" key="1">
    <source>
        <dbReference type="EMBL" id="MDT0584355.1"/>
    </source>
</evidence>
<sequence length="44" mass="5030">MFYQNRNKFKQHNNRINALPSVAGTPLRAAARNAARYAGCYVFQ</sequence>
<dbReference type="AlphaFoldDB" id="A0AAW8R943"/>
<dbReference type="Proteomes" id="UP001249020">
    <property type="component" value="Unassembled WGS sequence"/>
</dbReference>
<dbReference type="RefSeq" id="WP_311363126.1">
    <property type="nucleotide sequence ID" value="NZ_JAVRIE010000012.1"/>
</dbReference>
<accession>A0AAW8R943</accession>
<comment type="caution">
    <text evidence="1">The sequence shown here is derived from an EMBL/GenBank/DDBJ whole genome shotgun (WGS) entry which is preliminary data.</text>
</comment>
<organism evidence="1 2">
    <name type="scientific">Brumicola blandensis</name>
    <dbReference type="NCBI Taxonomy" id="3075611"/>
    <lineage>
        <taxon>Bacteria</taxon>
        <taxon>Pseudomonadati</taxon>
        <taxon>Pseudomonadota</taxon>
        <taxon>Gammaproteobacteria</taxon>
        <taxon>Alteromonadales</taxon>
        <taxon>Alteromonadaceae</taxon>
        <taxon>Brumicola</taxon>
    </lineage>
</organism>
<dbReference type="EMBL" id="JAVRIE010000012">
    <property type="protein sequence ID" value="MDT0584355.1"/>
    <property type="molecule type" value="Genomic_DNA"/>
</dbReference>
<gene>
    <name evidence="1" type="ORF">RM544_17530</name>
</gene>
<reference evidence="1 2" key="1">
    <citation type="submission" date="2023-09" db="EMBL/GenBank/DDBJ databases">
        <authorList>
            <person name="Rey-Velasco X."/>
        </authorList>
    </citation>
    <scope>NUCLEOTIDE SEQUENCE [LARGE SCALE GENOMIC DNA]</scope>
    <source>
        <strain evidence="1 2">W409</strain>
    </source>
</reference>
<name>A0AAW8R943_9ALTE</name>
<keyword evidence="2" id="KW-1185">Reference proteome</keyword>